<dbReference type="EMBL" id="CM043030">
    <property type="protein sequence ID" value="KAI4584914.1"/>
    <property type="molecule type" value="Genomic_DNA"/>
</dbReference>
<reference evidence="1" key="1">
    <citation type="submission" date="2022-03" db="EMBL/GenBank/DDBJ databases">
        <title>Genomic analyses of argali, domestic sheep and their hybrids provide insights into chromosomal evolution, heterosis and genetic basis of agronomic traits.</title>
        <authorList>
            <person name="Li M."/>
        </authorList>
    </citation>
    <scope>NUCLEOTIDE SEQUENCE</scope>
    <source>
        <strain evidence="1">F1 hybrid</strain>
    </source>
</reference>
<accession>A0ACB9V4R0</accession>
<organism evidence="1 2">
    <name type="scientific">Ovis ammon polii x Ovis aries</name>
    <dbReference type="NCBI Taxonomy" id="2918886"/>
    <lineage>
        <taxon>Eukaryota</taxon>
        <taxon>Metazoa</taxon>
        <taxon>Chordata</taxon>
        <taxon>Craniata</taxon>
        <taxon>Vertebrata</taxon>
        <taxon>Euteleostomi</taxon>
        <taxon>Mammalia</taxon>
        <taxon>Eutheria</taxon>
        <taxon>Laurasiatheria</taxon>
        <taxon>Artiodactyla</taxon>
        <taxon>Ruminantia</taxon>
        <taxon>Pecora</taxon>
        <taxon>Bovidae</taxon>
        <taxon>Caprinae</taxon>
        <taxon>Ovis</taxon>
    </lineage>
</organism>
<sequence>MSVGSRSQDEVYKVENNGCEGQVPSPTWLAQVNKVDEGIQCDMGCSEAQVEKSPSKCSPGVKRQHQTAKPDTNRKLSADKEEMIMNDEIGEGV</sequence>
<evidence type="ECO:0000313" key="1">
    <source>
        <dbReference type="EMBL" id="KAI4584914.1"/>
    </source>
</evidence>
<keyword evidence="2" id="KW-1185">Reference proteome</keyword>
<gene>
    <name evidence="1" type="ORF">MJG53_006448</name>
</gene>
<proteinExistence type="predicted"/>
<comment type="caution">
    <text evidence="1">The sequence shown here is derived from an EMBL/GenBank/DDBJ whole genome shotgun (WGS) entry which is preliminary data.</text>
</comment>
<name>A0ACB9V4R0_9CETA</name>
<evidence type="ECO:0000313" key="2">
    <source>
        <dbReference type="Proteomes" id="UP001057279"/>
    </source>
</evidence>
<dbReference type="Proteomes" id="UP001057279">
    <property type="component" value="Linkage Group LG05"/>
</dbReference>
<protein>
    <submittedName>
        <fullName evidence="1">Uncharacterized protein</fullName>
    </submittedName>
</protein>